<sequence>LQAIKAKEKMMYPIEFEAFYLEYPRKVEKKNAFLTWKRLTIQQKKEVIVAARNYAKIMRSECREEQYLKYPKSFISPYREIWKDYLQPPKKASDDWLEKKLKEETNE</sequence>
<accession>A0A0F8WE42</accession>
<evidence type="ECO:0000313" key="1">
    <source>
        <dbReference type="EMBL" id="KKK55137.1"/>
    </source>
</evidence>
<dbReference type="EMBL" id="LAZR01065643">
    <property type="protein sequence ID" value="KKK55137.1"/>
    <property type="molecule type" value="Genomic_DNA"/>
</dbReference>
<organism evidence="1">
    <name type="scientific">marine sediment metagenome</name>
    <dbReference type="NCBI Taxonomy" id="412755"/>
    <lineage>
        <taxon>unclassified sequences</taxon>
        <taxon>metagenomes</taxon>
        <taxon>ecological metagenomes</taxon>
    </lineage>
</organism>
<protein>
    <submittedName>
        <fullName evidence="1">Uncharacterized protein</fullName>
    </submittedName>
</protein>
<reference evidence="1" key="1">
    <citation type="journal article" date="2015" name="Nature">
        <title>Complex archaea that bridge the gap between prokaryotes and eukaryotes.</title>
        <authorList>
            <person name="Spang A."/>
            <person name="Saw J.H."/>
            <person name="Jorgensen S.L."/>
            <person name="Zaremba-Niedzwiedzka K."/>
            <person name="Martijn J."/>
            <person name="Lind A.E."/>
            <person name="van Eijk R."/>
            <person name="Schleper C."/>
            <person name="Guy L."/>
            <person name="Ettema T.J."/>
        </authorList>
    </citation>
    <scope>NUCLEOTIDE SEQUENCE</scope>
</reference>
<dbReference type="AlphaFoldDB" id="A0A0F8WE42"/>
<comment type="caution">
    <text evidence="1">The sequence shown here is derived from an EMBL/GenBank/DDBJ whole genome shotgun (WGS) entry which is preliminary data.</text>
</comment>
<name>A0A0F8WE42_9ZZZZ</name>
<proteinExistence type="predicted"/>
<gene>
    <name evidence="1" type="ORF">LCGC14_3077630</name>
</gene>
<feature type="non-terminal residue" evidence="1">
    <location>
        <position position="1"/>
    </location>
</feature>